<evidence type="ECO:0000313" key="3">
    <source>
        <dbReference type="Proteomes" id="UP000199048"/>
    </source>
</evidence>
<protein>
    <submittedName>
        <fullName evidence="2">Transcriptional regulator, MucR family</fullName>
    </submittedName>
</protein>
<accession>A0A1I4UQY6</accession>
<dbReference type="STRING" id="582667.SAMN05192568_107510"/>
<dbReference type="GO" id="GO:0006355">
    <property type="term" value="P:regulation of DNA-templated transcription"/>
    <property type="evidence" value="ECO:0007669"/>
    <property type="project" value="InterPro"/>
</dbReference>
<organism evidence="2 3">
    <name type="scientific">Methylobacterium pseudosasicola</name>
    <dbReference type="NCBI Taxonomy" id="582667"/>
    <lineage>
        <taxon>Bacteria</taxon>
        <taxon>Pseudomonadati</taxon>
        <taxon>Pseudomonadota</taxon>
        <taxon>Alphaproteobacteria</taxon>
        <taxon>Hyphomicrobiales</taxon>
        <taxon>Methylobacteriaceae</taxon>
        <taxon>Methylobacterium</taxon>
    </lineage>
</organism>
<dbReference type="EMBL" id="FOTK01000075">
    <property type="protein sequence ID" value="SFM91372.1"/>
    <property type="molecule type" value="Genomic_DNA"/>
</dbReference>
<evidence type="ECO:0000256" key="1">
    <source>
        <dbReference type="ARBA" id="ARBA00007031"/>
    </source>
</evidence>
<dbReference type="AlphaFoldDB" id="A0A1I4UQY6"/>
<gene>
    <name evidence="2" type="ORF">SAMN05192568_107510</name>
</gene>
<dbReference type="Gene3D" id="1.10.10.1550">
    <property type="entry name" value="ROS/MUCR transcriptional regulator protein"/>
    <property type="match status" value="1"/>
</dbReference>
<dbReference type="RefSeq" id="WP_092047063.1">
    <property type="nucleotide sequence ID" value="NZ_FOTK01000075.1"/>
</dbReference>
<dbReference type="InterPro" id="IPR008807">
    <property type="entry name" value="ROS_MUCR"/>
</dbReference>
<comment type="similarity">
    <text evidence="1">Belongs to the ros/MucR family.</text>
</comment>
<dbReference type="Proteomes" id="UP000199048">
    <property type="component" value="Unassembled WGS sequence"/>
</dbReference>
<dbReference type="OrthoDB" id="8005028at2"/>
<name>A0A1I4UQY6_9HYPH</name>
<dbReference type="GO" id="GO:0008270">
    <property type="term" value="F:zinc ion binding"/>
    <property type="evidence" value="ECO:0007669"/>
    <property type="project" value="InterPro"/>
</dbReference>
<sequence length="142" mass="15182">MFDQQPEIDIAVDYTVNVVASYVRGNHVAASELPALIGAVHAAIVDLGKAAASVEADVAKPSPAEIRKSIRPDGLVSFIDGRSYKTLKRHLNGNGLDPHAYRQRFGLPADYPMVSADYSARRSAISKAMGLGRSPRPLQAVA</sequence>
<keyword evidence="3" id="KW-1185">Reference proteome</keyword>
<evidence type="ECO:0000313" key="2">
    <source>
        <dbReference type="EMBL" id="SFM91372.1"/>
    </source>
</evidence>
<dbReference type="Pfam" id="PF05443">
    <property type="entry name" value="ROS_MUCR"/>
    <property type="match status" value="1"/>
</dbReference>
<reference evidence="3" key="1">
    <citation type="submission" date="2016-10" db="EMBL/GenBank/DDBJ databases">
        <authorList>
            <person name="Varghese N."/>
            <person name="Submissions S."/>
        </authorList>
    </citation>
    <scope>NUCLEOTIDE SEQUENCE [LARGE SCALE GENOMIC DNA]</scope>
    <source>
        <strain evidence="3">BL36</strain>
    </source>
</reference>
<dbReference type="GO" id="GO:0003677">
    <property type="term" value="F:DNA binding"/>
    <property type="evidence" value="ECO:0007669"/>
    <property type="project" value="InterPro"/>
</dbReference>
<proteinExistence type="inferred from homology"/>
<dbReference type="InterPro" id="IPR041920">
    <property type="entry name" value="ROS/MUCR_sf"/>
</dbReference>